<evidence type="ECO:0000256" key="2">
    <source>
        <dbReference type="ARBA" id="ARBA00005434"/>
    </source>
</evidence>
<reference evidence="6 7" key="1">
    <citation type="submission" date="2024-07" db="EMBL/GenBank/DDBJ databases">
        <title>Chromosome-level genome assembly of the water stick insect Ranatra chinensis (Heteroptera: Nepidae).</title>
        <authorList>
            <person name="Liu X."/>
        </authorList>
    </citation>
    <scope>NUCLEOTIDE SEQUENCE [LARGE SCALE GENOMIC DNA]</scope>
    <source>
        <strain evidence="6">Cailab_2021Rc</strain>
        <tissue evidence="6">Muscle</tissue>
    </source>
</reference>
<evidence type="ECO:0000313" key="7">
    <source>
        <dbReference type="Proteomes" id="UP001558652"/>
    </source>
</evidence>
<evidence type="ECO:0000256" key="4">
    <source>
        <dbReference type="ARBA" id="ARBA00022574"/>
    </source>
</evidence>
<gene>
    <name evidence="6" type="ORF">AAG570_001512</name>
</gene>
<dbReference type="InterPro" id="IPR036322">
    <property type="entry name" value="WD40_repeat_dom_sf"/>
</dbReference>
<comment type="similarity">
    <text evidence="2">Belongs to the WD repeat DDB2/WDR76 family.</text>
</comment>
<evidence type="ECO:0000256" key="3">
    <source>
        <dbReference type="ARBA" id="ARBA00021234"/>
    </source>
</evidence>
<dbReference type="PANTHER" id="PTHR14773:SF0">
    <property type="entry name" value="WD REPEAT-CONTAINING PROTEIN 76"/>
    <property type="match status" value="1"/>
</dbReference>
<dbReference type="InterPro" id="IPR015943">
    <property type="entry name" value="WD40/YVTN_repeat-like_dom_sf"/>
</dbReference>
<name>A0ABD0YAP4_9HEMI</name>
<dbReference type="EMBL" id="JBFDAA010000011">
    <property type="protein sequence ID" value="KAL1123739.1"/>
    <property type="molecule type" value="Genomic_DNA"/>
</dbReference>
<keyword evidence="7" id="KW-1185">Reference proteome</keyword>
<dbReference type="InterPro" id="IPR050853">
    <property type="entry name" value="WD_repeat_DNA-damage-binding"/>
</dbReference>
<evidence type="ECO:0000313" key="6">
    <source>
        <dbReference type="EMBL" id="KAL1123739.1"/>
    </source>
</evidence>
<evidence type="ECO:0000256" key="1">
    <source>
        <dbReference type="ARBA" id="ARBA00002530"/>
    </source>
</evidence>
<comment type="caution">
    <text evidence="6">The sequence shown here is derived from an EMBL/GenBank/DDBJ whole genome shotgun (WGS) entry which is preliminary data.</text>
</comment>
<accession>A0ABD0YAP4</accession>
<dbReference type="AlphaFoldDB" id="A0ABD0YAP4"/>
<organism evidence="6 7">
    <name type="scientific">Ranatra chinensis</name>
    <dbReference type="NCBI Taxonomy" id="642074"/>
    <lineage>
        <taxon>Eukaryota</taxon>
        <taxon>Metazoa</taxon>
        <taxon>Ecdysozoa</taxon>
        <taxon>Arthropoda</taxon>
        <taxon>Hexapoda</taxon>
        <taxon>Insecta</taxon>
        <taxon>Pterygota</taxon>
        <taxon>Neoptera</taxon>
        <taxon>Paraneoptera</taxon>
        <taxon>Hemiptera</taxon>
        <taxon>Heteroptera</taxon>
        <taxon>Panheteroptera</taxon>
        <taxon>Nepomorpha</taxon>
        <taxon>Nepidae</taxon>
        <taxon>Ranatrinae</taxon>
        <taxon>Ranatra</taxon>
    </lineage>
</organism>
<keyword evidence="5" id="KW-0677">Repeat</keyword>
<protein>
    <recommendedName>
        <fullName evidence="3">WD repeat-containing protein 76</fullName>
    </recommendedName>
</protein>
<dbReference type="SUPFAM" id="SSF50978">
    <property type="entry name" value="WD40 repeat-like"/>
    <property type="match status" value="1"/>
</dbReference>
<proteinExistence type="inferred from homology"/>
<comment type="function">
    <text evidence="1">Specifically binds 5-hydroxymethylcytosine (5hmC), suggesting that it acts as a specific reader of 5hmC.</text>
</comment>
<dbReference type="InterPro" id="IPR001680">
    <property type="entry name" value="WD40_rpt"/>
</dbReference>
<evidence type="ECO:0000256" key="5">
    <source>
        <dbReference type="ARBA" id="ARBA00022737"/>
    </source>
</evidence>
<dbReference type="SMART" id="SM00320">
    <property type="entry name" value="WD40"/>
    <property type="match status" value="3"/>
</dbReference>
<dbReference type="PANTHER" id="PTHR14773">
    <property type="entry name" value="WD REPEAT-CONTAINING PROTEIN 76"/>
    <property type="match status" value="1"/>
</dbReference>
<dbReference type="Proteomes" id="UP001558652">
    <property type="component" value="Unassembled WGS sequence"/>
</dbReference>
<keyword evidence="4" id="KW-0853">WD repeat</keyword>
<dbReference type="Gene3D" id="2.130.10.10">
    <property type="entry name" value="YVTN repeat-like/Quinoprotein amine dehydrogenase"/>
    <property type="match status" value="1"/>
</dbReference>
<sequence>MDIPHVVSDIDKENVSVVEFRPHVAPTNCLSVSTSDDCKIYSTSHDGTMLCVNLEKMIFENMFATDFKSRVKHLTWHKEREADTFLITHGNGRVGIMDMRKRGASRVDWIKCFPRSARTVDIHPTNNNYFLVSSGTGSCCIFDMRNARQTNPVAVCQMNHPKGLTSAFFSGLGNYVLTTCNDDFLRVYDVKNLGNSRLISQTVHNNHTGKWLSVFKAIWYPSREDAFLIGDLKKPRRIQIYGRNGKLINELRNKEMTTVSPVIAVHPHLPLIVGGNSSGKIHAFQAE</sequence>